<feature type="domain" description="RanBP2-type" evidence="21">
    <location>
        <begin position="813"/>
        <end position="842"/>
    </location>
</feature>
<dbReference type="GO" id="GO:0006606">
    <property type="term" value="P:protein import into nucleus"/>
    <property type="evidence" value="ECO:0007669"/>
    <property type="project" value="TreeGrafter"/>
</dbReference>
<comment type="cofactor">
    <cofactor evidence="1">
        <name>Zn(2+)</name>
        <dbReference type="ChEBI" id="CHEBI:29105"/>
    </cofactor>
</comment>
<protein>
    <recommendedName>
        <fullName evidence="16">Nuclear pore complex protein Nup153</fullName>
    </recommendedName>
    <alternativeName>
        <fullName evidence="18">153 kDa nucleoporin</fullName>
    </alternativeName>
    <alternativeName>
        <fullName evidence="17">Nucleoporin Nup153</fullName>
    </alternativeName>
</protein>
<evidence type="ECO:0000256" key="4">
    <source>
        <dbReference type="ARBA" id="ARBA00022448"/>
    </source>
</evidence>
<feature type="compositionally biased region" description="Polar residues" evidence="20">
    <location>
        <begin position="1152"/>
        <end position="1205"/>
    </location>
</feature>
<evidence type="ECO:0000256" key="20">
    <source>
        <dbReference type="SAM" id="MobiDB-lite"/>
    </source>
</evidence>
<comment type="subcellular location">
    <subcellularLocation>
        <location evidence="2">Nucleus membrane</location>
    </subcellularLocation>
    <subcellularLocation>
        <location evidence="3">Nucleus</location>
        <location evidence="3">Nuclear pore complex</location>
    </subcellularLocation>
</comment>
<feature type="region of interest" description="Disordered" evidence="20">
    <location>
        <begin position="778"/>
        <end position="807"/>
    </location>
</feature>
<dbReference type="Gene3D" id="4.10.1060.10">
    <property type="entry name" value="Zinc finger, RanBP2-type"/>
    <property type="match status" value="6"/>
</dbReference>
<evidence type="ECO:0000256" key="16">
    <source>
        <dbReference type="ARBA" id="ARBA00068609"/>
    </source>
</evidence>
<dbReference type="GO" id="GO:0031965">
    <property type="term" value="C:nuclear membrane"/>
    <property type="evidence" value="ECO:0007669"/>
    <property type="project" value="UniProtKB-SubCell"/>
</dbReference>
<dbReference type="Pfam" id="PF00641">
    <property type="entry name" value="Zn_ribbon_RanBP"/>
    <property type="match status" value="3"/>
</dbReference>
<evidence type="ECO:0000259" key="21">
    <source>
        <dbReference type="PROSITE" id="PS50199"/>
    </source>
</evidence>
<evidence type="ECO:0000256" key="9">
    <source>
        <dbReference type="ARBA" id="ARBA00022927"/>
    </source>
</evidence>
<keyword evidence="10" id="KW-0811">Translocation</keyword>
<proteinExistence type="evidence at transcript level"/>
<dbReference type="GO" id="GO:0017056">
    <property type="term" value="F:structural constituent of nuclear pore"/>
    <property type="evidence" value="ECO:0007669"/>
    <property type="project" value="TreeGrafter"/>
</dbReference>
<accession>A0A6F9DR29</accession>
<feature type="region of interest" description="Disordered" evidence="20">
    <location>
        <begin position="47"/>
        <end position="83"/>
    </location>
</feature>
<feature type="compositionally biased region" description="Polar residues" evidence="20">
    <location>
        <begin position="67"/>
        <end position="76"/>
    </location>
</feature>
<dbReference type="InterPro" id="IPR001876">
    <property type="entry name" value="Znf_RanBP2"/>
</dbReference>
<feature type="region of interest" description="Disordered" evidence="20">
    <location>
        <begin position="217"/>
        <end position="237"/>
    </location>
</feature>
<keyword evidence="13" id="KW-0472">Membrane</keyword>
<dbReference type="GO" id="GO:0006405">
    <property type="term" value="P:RNA export from nucleus"/>
    <property type="evidence" value="ECO:0007669"/>
    <property type="project" value="TreeGrafter"/>
</dbReference>
<feature type="compositionally biased region" description="Basic and acidic residues" evidence="20">
    <location>
        <begin position="930"/>
        <end position="941"/>
    </location>
</feature>
<dbReference type="GO" id="GO:0003677">
    <property type="term" value="F:DNA binding"/>
    <property type="evidence" value="ECO:0007669"/>
    <property type="project" value="UniProtKB-KW"/>
</dbReference>
<feature type="compositionally biased region" description="Polar residues" evidence="20">
    <location>
        <begin position="451"/>
        <end position="467"/>
    </location>
</feature>
<keyword evidence="5" id="KW-0479">Metal-binding</keyword>
<keyword evidence="9" id="KW-0653">Protein transport</keyword>
<keyword evidence="14" id="KW-0539">Nucleus</keyword>
<keyword evidence="7" id="KW-0509">mRNA transport</keyword>
<evidence type="ECO:0000256" key="1">
    <source>
        <dbReference type="ARBA" id="ARBA00001947"/>
    </source>
</evidence>
<keyword evidence="4" id="KW-0813">Transport</keyword>
<feature type="region of interest" description="Disordered" evidence="20">
    <location>
        <begin position="370"/>
        <end position="467"/>
    </location>
</feature>
<evidence type="ECO:0000256" key="2">
    <source>
        <dbReference type="ARBA" id="ARBA00004126"/>
    </source>
</evidence>
<evidence type="ECO:0000256" key="7">
    <source>
        <dbReference type="ARBA" id="ARBA00022816"/>
    </source>
</evidence>
<evidence type="ECO:0000256" key="19">
    <source>
        <dbReference type="PROSITE-ProRule" id="PRU00322"/>
    </source>
</evidence>
<evidence type="ECO:0000256" key="5">
    <source>
        <dbReference type="ARBA" id="ARBA00022723"/>
    </source>
</evidence>
<feature type="domain" description="RanBP2-type" evidence="21">
    <location>
        <begin position="643"/>
        <end position="673"/>
    </location>
</feature>
<evidence type="ECO:0000256" key="12">
    <source>
        <dbReference type="ARBA" id="ARBA00023132"/>
    </source>
</evidence>
<dbReference type="GO" id="GO:0008139">
    <property type="term" value="F:nuclear localization sequence binding"/>
    <property type="evidence" value="ECO:0007669"/>
    <property type="project" value="TreeGrafter"/>
</dbReference>
<dbReference type="Pfam" id="PF08604">
    <property type="entry name" value="Nup153"/>
    <property type="match status" value="1"/>
</dbReference>
<dbReference type="SUPFAM" id="SSF90209">
    <property type="entry name" value="Ran binding protein zinc finger-like"/>
    <property type="match status" value="5"/>
</dbReference>
<dbReference type="SMART" id="SM00547">
    <property type="entry name" value="ZnF_RBZ"/>
    <property type="match status" value="6"/>
</dbReference>
<feature type="compositionally biased region" description="Basic residues" evidence="20">
    <location>
        <begin position="1318"/>
        <end position="1328"/>
    </location>
</feature>
<evidence type="ECO:0000256" key="11">
    <source>
        <dbReference type="ARBA" id="ARBA00023125"/>
    </source>
</evidence>
<dbReference type="PROSITE" id="PS01358">
    <property type="entry name" value="ZF_RANBP2_1"/>
    <property type="match status" value="4"/>
</dbReference>
<dbReference type="InterPro" id="IPR026054">
    <property type="entry name" value="Nucleoporin"/>
</dbReference>
<feature type="region of interest" description="Disordered" evidence="20">
    <location>
        <begin position="1"/>
        <end position="27"/>
    </location>
</feature>
<feature type="domain" description="RanBP2-type" evidence="21">
    <location>
        <begin position="753"/>
        <end position="782"/>
    </location>
</feature>
<evidence type="ECO:0000256" key="14">
    <source>
        <dbReference type="ARBA" id="ARBA00023242"/>
    </source>
</evidence>
<evidence type="ECO:0000256" key="6">
    <source>
        <dbReference type="ARBA" id="ARBA00022771"/>
    </source>
</evidence>
<feature type="domain" description="RanBP2-type" evidence="21">
    <location>
        <begin position="604"/>
        <end position="633"/>
    </location>
</feature>
<keyword evidence="8" id="KW-0862">Zinc</keyword>
<dbReference type="PROSITE" id="PS50199">
    <property type="entry name" value="ZF_RANBP2_2"/>
    <property type="match status" value="6"/>
</dbReference>
<evidence type="ECO:0000256" key="3">
    <source>
        <dbReference type="ARBA" id="ARBA00004567"/>
    </source>
</evidence>
<feature type="compositionally biased region" description="Basic and acidic residues" evidence="20">
    <location>
        <begin position="54"/>
        <end position="66"/>
    </location>
</feature>
<feature type="compositionally biased region" description="Polar residues" evidence="20">
    <location>
        <begin position="943"/>
        <end position="956"/>
    </location>
</feature>
<feature type="region of interest" description="Disordered" evidence="20">
    <location>
        <begin position="1152"/>
        <end position="1328"/>
    </location>
</feature>
<feature type="region of interest" description="Disordered" evidence="20">
    <location>
        <begin position="709"/>
        <end position="731"/>
    </location>
</feature>
<feature type="compositionally biased region" description="Polar residues" evidence="20">
    <location>
        <begin position="1262"/>
        <end position="1305"/>
    </location>
</feature>
<evidence type="ECO:0000256" key="10">
    <source>
        <dbReference type="ARBA" id="ARBA00023010"/>
    </source>
</evidence>
<feature type="compositionally biased region" description="Polar residues" evidence="20">
    <location>
        <begin position="709"/>
        <end position="723"/>
    </location>
</feature>
<feature type="region of interest" description="Disordered" evidence="20">
    <location>
        <begin position="911"/>
        <end position="959"/>
    </location>
</feature>
<feature type="domain" description="RanBP2-type" evidence="21">
    <location>
        <begin position="562"/>
        <end position="591"/>
    </location>
</feature>
<dbReference type="InterPro" id="IPR036443">
    <property type="entry name" value="Znf_RanBP2_sf"/>
</dbReference>
<gene>
    <name evidence="22" type="primary">Ranbp2</name>
</gene>
<evidence type="ECO:0000256" key="8">
    <source>
        <dbReference type="ARBA" id="ARBA00022833"/>
    </source>
</evidence>
<dbReference type="PANTHER" id="PTHR23193:SF23">
    <property type="entry name" value="NUCLEAR PORE COMPLEX PROTEIN NUP153"/>
    <property type="match status" value="1"/>
</dbReference>
<name>A0A6F9DR29_9ASCI</name>
<feature type="compositionally biased region" description="Polar residues" evidence="20">
    <location>
        <begin position="1225"/>
        <end position="1241"/>
    </location>
</feature>
<comment type="similarity">
    <text evidence="15">Belongs to the NUP153 family.</text>
</comment>
<dbReference type="InterPro" id="IPR013913">
    <property type="entry name" value="Nup153_N"/>
</dbReference>
<sequence>MESGGGKIRIKKQTQSRKPYTRPVGKSLFSRVSDSVKSLLTPITPHWLTKKSSSRSDDGVSVERSELTSSRQQNAYSPFVTPPETPNFVLNSKSSIGESTSVSNDAPLFIHQQSGKGISQLDSSSGSSEDTLKLWSNTTLSNPQSAMTSILHPNFNSNLQSPCKINSAQSPLKVSKIAYKREKVQYGGAMAGIKTSSSATPYRIPHVRKVRVRAPNTKYSLPTESSNETSSPDNVNSAMSSTAKKILQTLEKMSTPLHDTKKIPVPKHHLSYSVMRQRRTLDGSLSATKTNLSLPPTEGLTALSPVSIHKTANIPLENSITSQGVLKHMFNKQSGSITSMPSTSKILGTNVTMSSSTGVGGKIKTHRRTAHYTAAQHSDEIQPESPPLPSVPLPISAALPSFNFGRPGSTSTPAVSKLQPTQQLSLFPSKKREASGPEKPLFNFADPTPKLKSNPQSSNATPSSLPQFQFSLPAESVGDTKVDDTSNLETVKDKPVQLTSPEADKIKKKTDVEPKSLKSTKTLVTTGSVMDVLGVFSVKMGGKGKTEVQETKNEKPNPLPIKINKWECGTCMLMNTMDKECCVACQSSKPQKNSSTGFPSSLLAADKWQCTVCLLMNKDTADKCVACQSPKLKEKPMLSTLFKTDDKWDCPVCMVKNKKDVATCIACETAQPGSKPEVFAKKLSTEKWECNCCMLRVDADKTTCPACQTPKTGSTTSVSSNELKNPLPKSIVDISGNRGGEKFSFGVKKQPSSIEKWECGTCLLWNKPSCDTCPACQTPKPSLQSSQSDKKQLKPSSGENNTGKSFSEFAPARKSKWECNVCLVHNSIEKKNCIACQSPRPGMSNEEKPSQFSFGKTSTSLFKFGTADKSCLDGKSSVLANASNTQSGSLTFKFGAPSSSKVSEVTSTSESDKSFSFGIPATNKNGTNKRTADTLENKDEPCPSQSSKPFTVQTDGSPCKKINSEASTSITETNKVGVAFDMKTNVVPQSNPTNHFDPGQKLSIPHAATPQTLPTFGTTSTSLTKQTTSFKFGLAPQAKLNDAPIASSFQSSKPSVQFGIMQQKNSNFETTVSSSQNQPLQFGVPLQSKPMAETIPAGASQVLPTFGASNADVKANFNDPKSTSSFGFSSTQNKSSFSFGVKKSDDGVKTQSIFGQSSTSGDTIQKTQGFTFSGTNPKPQQSTEIAPQSFSFASSNQATDTSQPGFQFGSGSKGVMEKPAAGFNFSKNPNTSATTFDQKPTFQFGAKPEGSGGFSFGGQQQTQPDSTSSFQFGASTATSNSFLPSASSAPQTGGSTMFSIGQANANPGRASTPVAGRQIKRATRRFKK</sequence>
<dbReference type="GO" id="GO:0005643">
    <property type="term" value="C:nuclear pore"/>
    <property type="evidence" value="ECO:0007669"/>
    <property type="project" value="UniProtKB-SubCell"/>
</dbReference>
<feature type="compositionally biased region" description="Polar residues" evidence="20">
    <location>
        <begin position="408"/>
        <end position="426"/>
    </location>
</feature>
<keyword evidence="6 19" id="KW-0863">Zinc-finger</keyword>
<evidence type="ECO:0000256" key="18">
    <source>
        <dbReference type="ARBA" id="ARBA00079437"/>
    </source>
</evidence>
<organism evidence="22">
    <name type="scientific">Phallusia mammillata</name>
    <dbReference type="NCBI Taxonomy" id="59560"/>
    <lineage>
        <taxon>Eukaryota</taxon>
        <taxon>Metazoa</taxon>
        <taxon>Chordata</taxon>
        <taxon>Tunicata</taxon>
        <taxon>Ascidiacea</taxon>
        <taxon>Phlebobranchia</taxon>
        <taxon>Ascidiidae</taxon>
        <taxon>Phallusia</taxon>
    </lineage>
</organism>
<keyword evidence="12" id="KW-0906">Nuclear pore complex</keyword>
<reference evidence="22" key="1">
    <citation type="submission" date="2020-04" db="EMBL/GenBank/DDBJ databases">
        <authorList>
            <person name="Neveu A P."/>
        </authorList>
    </citation>
    <scope>NUCLEOTIDE SEQUENCE</scope>
    <source>
        <tissue evidence="22">Whole embryo</tissue>
    </source>
</reference>
<evidence type="ECO:0000313" key="22">
    <source>
        <dbReference type="EMBL" id="CAB3265426.1"/>
    </source>
</evidence>
<dbReference type="EMBL" id="LR789564">
    <property type="protein sequence ID" value="CAB3265426.1"/>
    <property type="molecule type" value="mRNA"/>
</dbReference>
<dbReference type="GO" id="GO:0051028">
    <property type="term" value="P:mRNA transport"/>
    <property type="evidence" value="ECO:0007669"/>
    <property type="project" value="UniProtKB-KW"/>
</dbReference>
<dbReference type="GO" id="GO:0008270">
    <property type="term" value="F:zinc ion binding"/>
    <property type="evidence" value="ECO:0007669"/>
    <property type="project" value="UniProtKB-KW"/>
</dbReference>
<evidence type="ECO:0000256" key="15">
    <source>
        <dbReference type="ARBA" id="ARBA00060842"/>
    </source>
</evidence>
<evidence type="ECO:0000256" key="17">
    <source>
        <dbReference type="ARBA" id="ARBA00078197"/>
    </source>
</evidence>
<feature type="domain" description="RanBP2-type" evidence="21">
    <location>
        <begin position="684"/>
        <end position="713"/>
    </location>
</feature>
<keyword evidence="11" id="KW-0238">DNA-binding</keyword>
<dbReference type="PANTHER" id="PTHR23193">
    <property type="entry name" value="NUCLEAR PORE COMPLEX PROTEIN NUP"/>
    <property type="match status" value="1"/>
</dbReference>
<evidence type="ECO:0000256" key="13">
    <source>
        <dbReference type="ARBA" id="ARBA00023136"/>
    </source>
</evidence>